<dbReference type="OrthoDB" id="9778711at2"/>
<comment type="pathway">
    <text evidence="7">Carbohydrate degradation; 2-deoxy-D-ribose 1-phosphate degradation; D-glyceraldehyde 3-phosphate and acetaldehyde from 2-deoxy-alpha-D-ribose 1-phosphate: step 2/2.</text>
</comment>
<keyword evidence="2 7" id="KW-0963">Cytoplasm</keyword>
<dbReference type="InterPro" id="IPR011343">
    <property type="entry name" value="DeoC"/>
</dbReference>
<dbReference type="Pfam" id="PF01791">
    <property type="entry name" value="DeoC"/>
    <property type="match status" value="1"/>
</dbReference>
<dbReference type="GO" id="GO:0016052">
    <property type="term" value="P:carbohydrate catabolic process"/>
    <property type="evidence" value="ECO:0007669"/>
    <property type="project" value="TreeGrafter"/>
</dbReference>
<evidence type="ECO:0000256" key="1">
    <source>
        <dbReference type="ARBA" id="ARBA00010936"/>
    </source>
</evidence>
<keyword evidence="3 7" id="KW-0456">Lyase</keyword>
<dbReference type="Gene3D" id="3.20.20.70">
    <property type="entry name" value="Aldolase class I"/>
    <property type="match status" value="1"/>
</dbReference>
<feature type="active site" description="Proton donor/acceptor" evidence="7">
    <location>
        <position position="89"/>
    </location>
</feature>
<dbReference type="InterPro" id="IPR002915">
    <property type="entry name" value="DeoC/FbaB/LacD_aldolase"/>
</dbReference>
<dbReference type="EMBL" id="CP036263">
    <property type="protein sequence ID" value="QDS98602.1"/>
    <property type="molecule type" value="Genomic_DNA"/>
</dbReference>
<dbReference type="GO" id="GO:0006018">
    <property type="term" value="P:2-deoxyribose 1-phosphate catabolic process"/>
    <property type="evidence" value="ECO:0007669"/>
    <property type="project" value="UniProtKB-UniRule"/>
</dbReference>
<dbReference type="InterPro" id="IPR028581">
    <property type="entry name" value="DeoC_typeI"/>
</dbReference>
<comment type="subcellular location">
    <subcellularLocation>
        <location evidence="7">Cytoplasm</location>
    </subcellularLocation>
</comment>
<dbReference type="PANTHER" id="PTHR10889:SF1">
    <property type="entry name" value="DEOXYRIBOSE-PHOSPHATE ALDOLASE"/>
    <property type="match status" value="1"/>
</dbReference>
<dbReference type="SUPFAM" id="SSF51569">
    <property type="entry name" value="Aldolase"/>
    <property type="match status" value="1"/>
</dbReference>
<dbReference type="PIRSF" id="PIRSF001357">
    <property type="entry name" value="DeoC"/>
    <property type="match status" value="1"/>
</dbReference>
<keyword evidence="4 7" id="KW-0704">Schiff base</keyword>
<evidence type="ECO:0000256" key="6">
    <source>
        <dbReference type="ARBA" id="ARBA00056337"/>
    </source>
</evidence>
<proteinExistence type="inferred from homology"/>
<comment type="catalytic activity">
    <reaction evidence="5 7">
        <text>2-deoxy-D-ribose 5-phosphate = D-glyceraldehyde 3-phosphate + acetaldehyde</text>
        <dbReference type="Rhea" id="RHEA:12821"/>
        <dbReference type="ChEBI" id="CHEBI:15343"/>
        <dbReference type="ChEBI" id="CHEBI:59776"/>
        <dbReference type="ChEBI" id="CHEBI:62877"/>
        <dbReference type="EC" id="4.1.2.4"/>
    </reaction>
</comment>
<comment type="similarity">
    <text evidence="1 7">Belongs to the DeoC/FbaB aldolase family. DeoC type 1 subfamily.</text>
</comment>
<dbReference type="KEGG" id="amob:HG15A2_18830"/>
<dbReference type="RefSeq" id="WP_145059807.1">
    <property type="nucleotide sequence ID" value="NZ_CP036263.1"/>
</dbReference>
<feature type="active site" description="Schiff-base intermediate with acetaldehyde" evidence="7">
    <location>
        <position position="154"/>
    </location>
</feature>
<evidence type="ECO:0000313" key="8">
    <source>
        <dbReference type="EMBL" id="QDS98602.1"/>
    </source>
</evidence>
<dbReference type="UniPathway" id="UPA00002">
    <property type="reaction ID" value="UER00468"/>
</dbReference>
<name>A0A517MUP7_9BACT</name>
<protein>
    <recommendedName>
        <fullName evidence="7">Deoxyribose-phosphate aldolase</fullName>
        <shortName evidence="7">DERA</shortName>
        <ecNumber evidence="7">4.1.2.4</ecNumber>
    </recommendedName>
    <alternativeName>
        <fullName evidence="7">2-deoxy-D-ribose 5-phosphate aldolase</fullName>
    </alternativeName>
    <alternativeName>
        <fullName evidence="7">Phosphodeoxyriboaldolase</fullName>
        <shortName evidence="7">Deoxyriboaldolase</shortName>
    </alternativeName>
</protein>
<dbReference type="InterPro" id="IPR013785">
    <property type="entry name" value="Aldolase_TIM"/>
</dbReference>
<evidence type="ECO:0000256" key="7">
    <source>
        <dbReference type="HAMAP-Rule" id="MF_00114"/>
    </source>
</evidence>
<sequence>MSVVSLIDHAVLSPTQTEADLREACEFCIELAVASVCVKPSMAALASELLADSPVAASTVIGFPHGGTSTGTKVRETEIACNDGIVEVDMVVNLGHVFAQNWQAVEQDIREVVQAAKAGGAITKVIFETGLLPSDDVKRRLCEISEAAGAAFVKTSTGFGMLKNEDGSMRSTGATAHDIKLMRAACSDAVAVKASGGIRSYEDAVKLVELGATRLGTSGTKVIAAGESGEKVVSKLDY</sequence>
<dbReference type="EC" id="4.1.2.4" evidence="7"/>
<feature type="active site" description="Proton donor/acceptor" evidence="7">
    <location>
        <position position="193"/>
    </location>
</feature>
<keyword evidence="9" id="KW-1185">Reference proteome</keyword>
<dbReference type="AlphaFoldDB" id="A0A517MUP7"/>
<reference evidence="8 9" key="1">
    <citation type="submission" date="2019-02" db="EMBL/GenBank/DDBJ databases">
        <title>Deep-cultivation of Planctomycetes and their phenomic and genomic characterization uncovers novel biology.</title>
        <authorList>
            <person name="Wiegand S."/>
            <person name="Jogler M."/>
            <person name="Boedeker C."/>
            <person name="Pinto D."/>
            <person name="Vollmers J."/>
            <person name="Rivas-Marin E."/>
            <person name="Kohn T."/>
            <person name="Peeters S.H."/>
            <person name="Heuer A."/>
            <person name="Rast P."/>
            <person name="Oberbeckmann S."/>
            <person name="Bunk B."/>
            <person name="Jeske O."/>
            <person name="Meyerdierks A."/>
            <person name="Storesund J.E."/>
            <person name="Kallscheuer N."/>
            <person name="Luecker S."/>
            <person name="Lage O.M."/>
            <person name="Pohl T."/>
            <person name="Merkel B.J."/>
            <person name="Hornburger P."/>
            <person name="Mueller R.-W."/>
            <person name="Bruemmer F."/>
            <person name="Labrenz M."/>
            <person name="Spormann A.M."/>
            <person name="Op den Camp H."/>
            <person name="Overmann J."/>
            <person name="Amann R."/>
            <person name="Jetten M.S.M."/>
            <person name="Mascher T."/>
            <person name="Medema M.H."/>
            <person name="Devos D.P."/>
            <person name="Kaster A.-K."/>
            <person name="Ovreas L."/>
            <person name="Rohde M."/>
            <person name="Galperin M.Y."/>
            <person name="Jogler C."/>
        </authorList>
    </citation>
    <scope>NUCLEOTIDE SEQUENCE [LARGE SCALE GENOMIC DNA]</scope>
    <source>
        <strain evidence="8 9">HG15A2</strain>
    </source>
</reference>
<dbReference type="FunFam" id="3.20.20.70:FF:000044">
    <property type="entry name" value="Deoxyribose-phosphate aldolase"/>
    <property type="match status" value="1"/>
</dbReference>
<dbReference type="SMART" id="SM01133">
    <property type="entry name" value="DeoC"/>
    <property type="match status" value="1"/>
</dbReference>
<dbReference type="Proteomes" id="UP000319852">
    <property type="component" value="Chromosome"/>
</dbReference>
<dbReference type="CDD" id="cd00959">
    <property type="entry name" value="DeoC"/>
    <property type="match status" value="1"/>
</dbReference>
<evidence type="ECO:0000256" key="3">
    <source>
        <dbReference type="ARBA" id="ARBA00023239"/>
    </source>
</evidence>
<gene>
    <name evidence="7 8" type="primary">deoC</name>
    <name evidence="8" type="ORF">HG15A2_18830</name>
</gene>
<dbReference type="HAMAP" id="MF_00114">
    <property type="entry name" value="DeoC_type1"/>
    <property type="match status" value="1"/>
</dbReference>
<dbReference type="GO" id="GO:0004139">
    <property type="term" value="F:deoxyribose-phosphate aldolase activity"/>
    <property type="evidence" value="ECO:0007669"/>
    <property type="project" value="UniProtKB-UniRule"/>
</dbReference>
<accession>A0A517MUP7</accession>
<comment type="function">
    <text evidence="6 7">Catalyzes a reversible aldol reaction between acetaldehyde and D-glyceraldehyde 3-phosphate to generate 2-deoxy-D-ribose 5-phosphate.</text>
</comment>
<organism evidence="8 9">
    <name type="scientific">Adhaeretor mobilis</name>
    <dbReference type="NCBI Taxonomy" id="1930276"/>
    <lineage>
        <taxon>Bacteria</taxon>
        <taxon>Pseudomonadati</taxon>
        <taxon>Planctomycetota</taxon>
        <taxon>Planctomycetia</taxon>
        <taxon>Pirellulales</taxon>
        <taxon>Lacipirellulaceae</taxon>
        <taxon>Adhaeretor</taxon>
    </lineage>
</organism>
<evidence type="ECO:0000256" key="4">
    <source>
        <dbReference type="ARBA" id="ARBA00023270"/>
    </source>
</evidence>
<dbReference type="NCBIfam" id="TIGR00126">
    <property type="entry name" value="deoC"/>
    <property type="match status" value="1"/>
</dbReference>
<evidence type="ECO:0000256" key="2">
    <source>
        <dbReference type="ARBA" id="ARBA00022490"/>
    </source>
</evidence>
<dbReference type="GO" id="GO:0005737">
    <property type="term" value="C:cytoplasm"/>
    <property type="evidence" value="ECO:0007669"/>
    <property type="project" value="UniProtKB-SubCell"/>
</dbReference>
<dbReference type="PANTHER" id="PTHR10889">
    <property type="entry name" value="DEOXYRIBOSE-PHOSPHATE ALDOLASE"/>
    <property type="match status" value="1"/>
</dbReference>
<evidence type="ECO:0000313" key="9">
    <source>
        <dbReference type="Proteomes" id="UP000319852"/>
    </source>
</evidence>
<evidence type="ECO:0000256" key="5">
    <source>
        <dbReference type="ARBA" id="ARBA00048791"/>
    </source>
</evidence>
<dbReference type="GO" id="GO:0009264">
    <property type="term" value="P:deoxyribonucleotide catabolic process"/>
    <property type="evidence" value="ECO:0007669"/>
    <property type="project" value="UniProtKB-UniRule"/>
</dbReference>